<reference evidence="1" key="1">
    <citation type="journal article" date="2014" name="Front. Microbiol.">
        <title>High frequency of phylogenetically diverse reductive dehalogenase-homologous genes in deep subseafloor sedimentary metagenomes.</title>
        <authorList>
            <person name="Kawai M."/>
            <person name="Futagami T."/>
            <person name="Toyoda A."/>
            <person name="Takaki Y."/>
            <person name="Nishi S."/>
            <person name="Hori S."/>
            <person name="Arai W."/>
            <person name="Tsubouchi T."/>
            <person name="Morono Y."/>
            <person name="Uchiyama I."/>
            <person name="Ito T."/>
            <person name="Fujiyama A."/>
            <person name="Inagaki F."/>
            <person name="Takami H."/>
        </authorList>
    </citation>
    <scope>NUCLEOTIDE SEQUENCE</scope>
    <source>
        <strain evidence="1">Expedition CK06-06</strain>
    </source>
</reference>
<dbReference type="InterPro" id="IPR008651">
    <property type="entry name" value="Uncharacterised_HicB"/>
</dbReference>
<evidence type="ECO:0008006" key="2">
    <source>
        <dbReference type="Google" id="ProtNLM"/>
    </source>
</evidence>
<dbReference type="EMBL" id="BARU01030098">
    <property type="protein sequence ID" value="GAH74436.1"/>
    <property type="molecule type" value="Genomic_DNA"/>
</dbReference>
<dbReference type="GO" id="GO:0006355">
    <property type="term" value="P:regulation of DNA-templated transcription"/>
    <property type="evidence" value="ECO:0007669"/>
    <property type="project" value="InterPro"/>
</dbReference>
<proteinExistence type="predicted"/>
<comment type="caution">
    <text evidence="1">The sequence shown here is derived from an EMBL/GenBank/DDBJ whole genome shotgun (WGS) entry which is preliminary data.</text>
</comment>
<name>X1HWA7_9ZZZZ</name>
<accession>X1HWA7</accession>
<organism evidence="1">
    <name type="scientific">marine sediment metagenome</name>
    <dbReference type="NCBI Taxonomy" id="412755"/>
    <lineage>
        <taxon>unclassified sequences</taxon>
        <taxon>metagenomes</taxon>
        <taxon>ecological metagenomes</taxon>
    </lineage>
</organism>
<dbReference type="AlphaFoldDB" id="X1HWA7"/>
<dbReference type="InterPro" id="IPR035069">
    <property type="entry name" value="TTHA1013/TTHA0281-like"/>
</dbReference>
<dbReference type="Pfam" id="PF05534">
    <property type="entry name" value="HicB"/>
    <property type="match status" value="1"/>
</dbReference>
<sequence length="114" mass="13010">MNNVLAYKGFTGTVEYSAKDRIFWGEIAFINDTVLFEGENVKALEKNFKEAVKHYIETCKEIGKEPQKPFKGHFPTRIKPDLHKKAALIALQKKISLNKFVEQAIKHEIESSGT</sequence>
<dbReference type="SUPFAM" id="SSF47598">
    <property type="entry name" value="Ribbon-helix-helix"/>
    <property type="match status" value="1"/>
</dbReference>
<protein>
    <recommendedName>
        <fullName evidence="2">HicB family protein</fullName>
    </recommendedName>
</protein>
<evidence type="ECO:0000313" key="1">
    <source>
        <dbReference type="EMBL" id="GAH74436.1"/>
    </source>
</evidence>
<dbReference type="InterPro" id="IPR010985">
    <property type="entry name" value="Ribbon_hlx_hlx"/>
</dbReference>
<dbReference type="SUPFAM" id="SSF143100">
    <property type="entry name" value="TTHA1013/TTHA0281-like"/>
    <property type="match status" value="1"/>
</dbReference>
<gene>
    <name evidence="1" type="ORF">S03H2_47810</name>
</gene>